<dbReference type="EMBL" id="VDEP01000002">
    <property type="protein sequence ID" value="KAA1138422.1"/>
    <property type="molecule type" value="Genomic_DNA"/>
</dbReference>
<gene>
    <name evidence="2" type="ORF">PGTUg99_005964</name>
</gene>
<feature type="signal peptide" evidence="1">
    <location>
        <begin position="1"/>
        <end position="31"/>
    </location>
</feature>
<evidence type="ECO:0000313" key="2">
    <source>
        <dbReference type="EMBL" id="KAA1138422.1"/>
    </source>
</evidence>
<protein>
    <recommendedName>
        <fullName evidence="4">Secreted protein</fullName>
    </recommendedName>
</protein>
<comment type="caution">
    <text evidence="2">The sequence shown here is derived from an EMBL/GenBank/DDBJ whole genome shotgun (WGS) entry which is preliminary data.</text>
</comment>
<name>A0A5B0SKK4_PUCGR</name>
<evidence type="ECO:0008006" key="4">
    <source>
        <dbReference type="Google" id="ProtNLM"/>
    </source>
</evidence>
<proteinExistence type="predicted"/>
<evidence type="ECO:0000256" key="1">
    <source>
        <dbReference type="SAM" id="SignalP"/>
    </source>
</evidence>
<accession>A0A5B0SKK4</accession>
<evidence type="ECO:0000313" key="3">
    <source>
        <dbReference type="Proteomes" id="UP000325313"/>
    </source>
</evidence>
<dbReference type="Proteomes" id="UP000325313">
    <property type="component" value="Unassembled WGS sequence"/>
</dbReference>
<keyword evidence="1" id="KW-0732">Signal</keyword>
<organism evidence="2 3">
    <name type="scientific">Puccinia graminis f. sp. tritici</name>
    <dbReference type="NCBI Taxonomy" id="56615"/>
    <lineage>
        <taxon>Eukaryota</taxon>
        <taxon>Fungi</taxon>
        <taxon>Dikarya</taxon>
        <taxon>Basidiomycota</taxon>
        <taxon>Pucciniomycotina</taxon>
        <taxon>Pucciniomycetes</taxon>
        <taxon>Pucciniales</taxon>
        <taxon>Pucciniaceae</taxon>
        <taxon>Puccinia</taxon>
    </lineage>
</organism>
<sequence length="113" mass="12978">MFFQHSLVALQFPATFFWSWLQAVLLPSGEAISNLTEKHTCFPGPRTSEKNTHPDGPCACQIVNPPTNNTNVEPLQLAQEIWYFALVQQAIRLDQVIIAYRRNTYVKAYQIPW</sequence>
<feature type="chain" id="PRO_5022715163" description="Secreted protein" evidence="1">
    <location>
        <begin position="32"/>
        <end position="113"/>
    </location>
</feature>
<reference evidence="2 3" key="1">
    <citation type="submission" date="2019-05" db="EMBL/GenBank/DDBJ databases">
        <title>Emergence of the Ug99 lineage of the wheat stem rust pathogen through somatic hybridization.</title>
        <authorList>
            <person name="Li F."/>
            <person name="Upadhyaya N.M."/>
            <person name="Sperschneider J."/>
            <person name="Matny O."/>
            <person name="Nguyen-Phuc H."/>
            <person name="Mago R."/>
            <person name="Raley C."/>
            <person name="Miller M.E."/>
            <person name="Silverstein K.A.T."/>
            <person name="Henningsen E."/>
            <person name="Hirsch C.D."/>
            <person name="Visser B."/>
            <person name="Pretorius Z.A."/>
            <person name="Steffenson B.J."/>
            <person name="Schwessinger B."/>
            <person name="Dodds P.N."/>
            <person name="Figueroa M."/>
        </authorList>
    </citation>
    <scope>NUCLEOTIDE SEQUENCE [LARGE SCALE GENOMIC DNA]</scope>
    <source>
        <strain evidence="2 3">Ug99</strain>
    </source>
</reference>
<dbReference type="AlphaFoldDB" id="A0A5B0SKK4"/>